<accession>A0ABX0VXM1</accession>
<evidence type="ECO:0000313" key="1">
    <source>
        <dbReference type="EMBL" id="NIY72438.1"/>
    </source>
</evidence>
<organism evidence="1 2">
    <name type="scientific">Marivivens donghaensis</name>
    <dbReference type="NCBI Taxonomy" id="1699413"/>
    <lineage>
        <taxon>Bacteria</taxon>
        <taxon>Pseudomonadati</taxon>
        <taxon>Pseudomonadota</taxon>
        <taxon>Alphaproteobacteria</taxon>
        <taxon>Rhodobacterales</taxon>
        <taxon>Paracoccaceae</taxon>
        <taxon>Marivivens group</taxon>
        <taxon>Marivivens</taxon>
    </lineage>
</organism>
<protein>
    <submittedName>
        <fullName evidence="1">HEAT repeat domain-containing protein</fullName>
    </submittedName>
</protein>
<proteinExistence type="predicted"/>
<comment type="caution">
    <text evidence="1">The sequence shown here is derived from an EMBL/GenBank/DDBJ whole genome shotgun (WGS) entry which is preliminary data.</text>
</comment>
<dbReference type="EMBL" id="JAATOP010000004">
    <property type="protein sequence ID" value="NIY72438.1"/>
    <property type="molecule type" value="Genomic_DNA"/>
</dbReference>
<sequence length="220" mass="24385">MAWNGRADTEVEILVKSQRNKDAEVDDLSTVEAKKELSSPDANRRREAAVALYGRKAALSALVDRLEEEDTPAVREAIINSLISLDSPKVVDTFIAKLRCDEAEHRNEAVYALQQMPERSAQKVKKLLIDSDADVRIMAVDIIRLLTISDAPEWRGVLLESEENPNVVGVAMDRLSEIGSVNEVPVLEAVIERFSGDAYLQFATSHAIDRIKAIYSEGPI</sequence>
<dbReference type="Pfam" id="PF13646">
    <property type="entry name" value="HEAT_2"/>
    <property type="match status" value="1"/>
</dbReference>
<dbReference type="Proteomes" id="UP000709466">
    <property type="component" value="Unassembled WGS sequence"/>
</dbReference>
<dbReference type="InterPro" id="IPR016024">
    <property type="entry name" value="ARM-type_fold"/>
</dbReference>
<name>A0ABX0VXM1_9RHOB</name>
<gene>
    <name evidence="1" type="ORF">HCZ30_08300</name>
</gene>
<reference evidence="1 2" key="1">
    <citation type="submission" date="2020-03" db="EMBL/GenBank/DDBJ databases">
        <title>Bacterial isolates of synthetic phycosphere.</title>
        <authorList>
            <person name="Fu H."/>
            <person name="Moran M.A."/>
        </authorList>
    </citation>
    <scope>NUCLEOTIDE SEQUENCE [LARGE SCALE GENOMIC DNA]</scope>
    <source>
        <strain evidence="1 2">HF1</strain>
    </source>
</reference>
<dbReference type="Gene3D" id="1.25.10.10">
    <property type="entry name" value="Leucine-rich Repeat Variant"/>
    <property type="match status" value="1"/>
</dbReference>
<keyword evidence="2" id="KW-1185">Reference proteome</keyword>
<dbReference type="RefSeq" id="WP_167637815.1">
    <property type="nucleotide sequence ID" value="NZ_JAATOP010000004.1"/>
</dbReference>
<evidence type="ECO:0000313" key="2">
    <source>
        <dbReference type="Proteomes" id="UP000709466"/>
    </source>
</evidence>
<dbReference type="SUPFAM" id="SSF48371">
    <property type="entry name" value="ARM repeat"/>
    <property type="match status" value="1"/>
</dbReference>
<dbReference type="InterPro" id="IPR011989">
    <property type="entry name" value="ARM-like"/>
</dbReference>